<name>A0ABU1WC30_9GAMM</name>
<protein>
    <submittedName>
        <fullName evidence="2">4-carboxymuconolactone decarboxylase</fullName>
        <ecNumber evidence="2">4.1.1.44</ecNumber>
    </submittedName>
</protein>
<feature type="domain" description="Carboxymuconolactone decarboxylase-like" evidence="1">
    <location>
        <begin position="36"/>
        <end position="121"/>
    </location>
</feature>
<dbReference type="PANTHER" id="PTHR33570:SF10">
    <property type="entry name" value="GAMMA-CARBOXYMUCONOLACTONE DECARBOXYLASE"/>
    <property type="match status" value="1"/>
</dbReference>
<sequence length="134" mass="13825">MSTSNTDRHAAGLVTLKSITGSSGEAVVDSLKDIAPDFADWIVAFAYGDVMARPGLDKSTRQIATIAALTALGTASAQLKVHINGALNVGCTPLQVTEAILQMAVYAGFPAAINGLVAAREVFLERGVSPLSPQ</sequence>
<dbReference type="RefSeq" id="WP_310062374.1">
    <property type="nucleotide sequence ID" value="NZ_JAVDVY010000002.1"/>
</dbReference>
<comment type="caution">
    <text evidence="2">The sequence shown here is derived from an EMBL/GenBank/DDBJ whole genome shotgun (WGS) entry which is preliminary data.</text>
</comment>
<evidence type="ECO:0000259" key="1">
    <source>
        <dbReference type="Pfam" id="PF02627"/>
    </source>
</evidence>
<accession>A0ABU1WC30</accession>
<dbReference type="Pfam" id="PF02627">
    <property type="entry name" value="CMD"/>
    <property type="match status" value="1"/>
</dbReference>
<dbReference type="GO" id="GO:0047575">
    <property type="term" value="F:4-carboxymuconolactone decarboxylase activity"/>
    <property type="evidence" value="ECO:0007669"/>
    <property type="project" value="UniProtKB-EC"/>
</dbReference>
<evidence type="ECO:0000313" key="3">
    <source>
        <dbReference type="Proteomes" id="UP001251524"/>
    </source>
</evidence>
<dbReference type="InterPro" id="IPR003779">
    <property type="entry name" value="CMD-like"/>
</dbReference>
<evidence type="ECO:0000313" key="2">
    <source>
        <dbReference type="EMBL" id="MDR7135052.1"/>
    </source>
</evidence>
<dbReference type="EMBL" id="JAVDVY010000002">
    <property type="protein sequence ID" value="MDR7135052.1"/>
    <property type="molecule type" value="Genomic_DNA"/>
</dbReference>
<dbReference type="InterPro" id="IPR052512">
    <property type="entry name" value="4CMD/NDH-1_regulator"/>
</dbReference>
<keyword evidence="2" id="KW-0456">Lyase</keyword>
<keyword evidence="3" id="KW-1185">Reference proteome</keyword>
<dbReference type="Proteomes" id="UP001251524">
    <property type="component" value="Unassembled WGS sequence"/>
</dbReference>
<dbReference type="InterPro" id="IPR029032">
    <property type="entry name" value="AhpD-like"/>
</dbReference>
<proteinExistence type="predicted"/>
<dbReference type="Gene3D" id="1.20.1290.10">
    <property type="entry name" value="AhpD-like"/>
    <property type="match status" value="1"/>
</dbReference>
<organism evidence="2 3">
    <name type="scientific">Lysobacter niastensis</name>
    <dbReference type="NCBI Taxonomy" id="380629"/>
    <lineage>
        <taxon>Bacteria</taxon>
        <taxon>Pseudomonadati</taxon>
        <taxon>Pseudomonadota</taxon>
        <taxon>Gammaproteobacteria</taxon>
        <taxon>Lysobacterales</taxon>
        <taxon>Lysobacteraceae</taxon>
        <taxon>Lysobacter</taxon>
    </lineage>
</organism>
<gene>
    <name evidence="2" type="ORF">J2X06_002261</name>
</gene>
<dbReference type="PANTHER" id="PTHR33570">
    <property type="entry name" value="4-CARBOXYMUCONOLACTONE DECARBOXYLASE FAMILY PROTEIN"/>
    <property type="match status" value="1"/>
</dbReference>
<dbReference type="EC" id="4.1.1.44" evidence="2"/>
<reference evidence="2 3" key="1">
    <citation type="submission" date="2023-07" db="EMBL/GenBank/DDBJ databases">
        <title>Sorghum-associated microbial communities from plants grown in Nebraska, USA.</title>
        <authorList>
            <person name="Schachtman D."/>
        </authorList>
    </citation>
    <scope>NUCLEOTIDE SEQUENCE [LARGE SCALE GENOMIC DNA]</scope>
    <source>
        <strain evidence="2 3">BE198</strain>
    </source>
</reference>
<dbReference type="SUPFAM" id="SSF69118">
    <property type="entry name" value="AhpD-like"/>
    <property type="match status" value="1"/>
</dbReference>